<dbReference type="PANTHER" id="PTHR15332:SF175">
    <property type="entry name" value="PROPROTEIN CONVERTASE SUBTILISIN_KEXIN TYPE 5-LIKE"/>
    <property type="match status" value="1"/>
</dbReference>
<dbReference type="CDD" id="cd00064">
    <property type="entry name" value="FU"/>
    <property type="match status" value="1"/>
</dbReference>
<dbReference type="OrthoDB" id="282489at2759"/>
<keyword evidence="3" id="KW-1185">Reference proteome</keyword>
<proteinExistence type="predicted"/>
<organism evidence="2 3">
    <name type="scientific">Paramecium pentaurelia</name>
    <dbReference type="NCBI Taxonomy" id="43138"/>
    <lineage>
        <taxon>Eukaryota</taxon>
        <taxon>Sar</taxon>
        <taxon>Alveolata</taxon>
        <taxon>Ciliophora</taxon>
        <taxon>Intramacronucleata</taxon>
        <taxon>Oligohymenophorea</taxon>
        <taxon>Peniculida</taxon>
        <taxon>Parameciidae</taxon>
        <taxon>Paramecium</taxon>
    </lineage>
</organism>
<dbReference type="PANTHER" id="PTHR15332">
    <property type="entry name" value="PROPROTEIN CONVERTASE SUBTILISIN_KEXIN TYPE 5-LIKE"/>
    <property type="match status" value="1"/>
</dbReference>
<reference evidence="2" key="1">
    <citation type="submission" date="2021-01" db="EMBL/GenBank/DDBJ databases">
        <authorList>
            <consortium name="Genoscope - CEA"/>
            <person name="William W."/>
        </authorList>
    </citation>
    <scope>NUCLEOTIDE SEQUENCE</scope>
</reference>
<dbReference type="InterPro" id="IPR006212">
    <property type="entry name" value="Furin_repeat"/>
</dbReference>
<protein>
    <recommendedName>
        <fullName evidence="4">Transmembrane protein</fullName>
    </recommendedName>
</protein>
<keyword evidence="1" id="KW-1133">Transmembrane helix</keyword>
<dbReference type="AlphaFoldDB" id="A0A8S1SN88"/>
<name>A0A8S1SN88_9CILI</name>
<evidence type="ECO:0000313" key="3">
    <source>
        <dbReference type="Proteomes" id="UP000689195"/>
    </source>
</evidence>
<evidence type="ECO:0008006" key="4">
    <source>
        <dbReference type="Google" id="ProtNLM"/>
    </source>
</evidence>
<evidence type="ECO:0000313" key="2">
    <source>
        <dbReference type="EMBL" id="CAD8139924.1"/>
    </source>
</evidence>
<comment type="caution">
    <text evidence="2">The sequence shown here is derived from an EMBL/GenBank/DDBJ whole genome shotgun (WGS) entry which is preliminary data.</text>
</comment>
<accession>A0A8S1SN88</accession>
<sequence length="226" mass="25981">MNNRSTFFIAVLLEVYTAKLDNSLSSIRNVEEIRAQCQLNQFLLGNNCYGKNEFDLDCHYSCQQCIGDQVNNCIQCNILQKRILRDNKCICLQSYYELEQQVICQKCNKSCLTCQGGLESDCLSCDNKSILTINRCICKAGYFIENNNMECSCKQIKLLQQKNVILLVNIVSILYLMVVSNVINQLQDNQKIMNVNVQQVIIHKKEYSNVKNVIIFVRVVIHTINV</sequence>
<dbReference type="Proteomes" id="UP000689195">
    <property type="component" value="Unassembled WGS sequence"/>
</dbReference>
<gene>
    <name evidence="2" type="ORF">PPENT_87.1.T0080363</name>
</gene>
<dbReference type="EMBL" id="CAJJDO010000008">
    <property type="protein sequence ID" value="CAD8139924.1"/>
    <property type="molecule type" value="Genomic_DNA"/>
</dbReference>
<dbReference type="SMART" id="SM00261">
    <property type="entry name" value="FU"/>
    <property type="match status" value="2"/>
</dbReference>
<feature type="transmembrane region" description="Helical" evidence="1">
    <location>
        <begin position="164"/>
        <end position="183"/>
    </location>
</feature>
<keyword evidence="1" id="KW-0472">Membrane</keyword>
<keyword evidence="1" id="KW-0812">Transmembrane</keyword>
<evidence type="ECO:0000256" key="1">
    <source>
        <dbReference type="SAM" id="Phobius"/>
    </source>
</evidence>